<dbReference type="EMBL" id="CAUYUJ010003594">
    <property type="protein sequence ID" value="CAK0805936.1"/>
    <property type="molecule type" value="Genomic_DNA"/>
</dbReference>
<evidence type="ECO:0000313" key="2">
    <source>
        <dbReference type="EMBL" id="CAK0805936.1"/>
    </source>
</evidence>
<sequence length="81" mass="8820">ACAFYCIFHVSDWGAKCDWSGCGGCERCGAPAPARSGEEPPASAEPEACYDTSEGEPCYRAIQWAMSKGVPQHPEWYRDQG</sequence>
<dbReference type="Proteomes" id="UP001189429">
    <property type="component" value="Unassembled WGS sequence"/>
</dbReference>
<protein>
    <recommendedName>
        <fullName evidence="4">Cellulase</fullName>
    </recommendedName>
</protein>
<feature type="compositionally biased region" description="Low complexity" evidence="1">
    <location>
        <begin position="30"/>
        <end position="47"/>
    </location>
</feature>
<evidence type="ECO:0000313" key="3">
    <source>
        <dbReference type="Proteomes" id="UP001189429"/>
    </source>
</evidence>
<evidence type="ECO:0000256" key="1">
    <source>
        <dbReference type="SAM" id="MobiDB-lite"/>
    </source>
</evidence>
<gene>
    <name evidence="2" type="ORF">PCOR1329_LOCUS12338</name>
</gene>
<proteinExistence type="predicted"/>
<evidence type="ECO:0008006" key="4">
    <source>
        <dbReference type="Google" id="ProtNLM"/>
    </source>
</evidence>
<keyword evidence="3" id="KW-1185">Reference proteome</keyword>
<accession>A0ABN9QL64</accession>
<reference evidence="2" key="1">
    <citation type="submission" date="2023-10" db="EMBL/GenBank/DDBJ databases">
        <authorList>
            <person name="Chen Y."/>
            <person name="Shah S."/>
            <person name="Dougan E. K."/>
            <person name="Thang M."/>
            <person name="Chan C."/>
        </authorList>
    </citation>
    <scope>NUCLEOTIDE SEQUENCE [LARGE SCALE GENOMIC DNA]</scope>
</reference>
<feature type="non-terminal residue" evidence="2">
    <location>
        <position position="1"/>
    </location>
</feature>
<feature type="region of interest" description="Disordered" evidence="1">
    <location>
        <begin position="30"/>
        <end position="49"/>
    </location>
</feature>
<comment type="caution">
    <text evidence="2">The sequence shown here is derived from an EMBL/GenBank/DDBJ whole genome shotgun (WGS) entry which is preliminary data.</text>
</comment>
<name>A0ABN9QL64_9DINO</name>
<feature type="non-terminal residue" evidence="2">
    <location>
        <position position="81"/>
    </location>
</feature>
<organism evidence="2 3">
    <name type="scientific">Prorocentrum cordatum</name>
    <dbReference type="NCBI Taxonomy" id="2364126"/>
    <lineage>
        <taxon>Eukaryota</taxon>
        <taxon>Sar</taxon>
        <taxon>Alveolata</taxon>
        <taxon>Dinophyceae</taxon>
        <taxon>Prorocentrales</taxon>
        <taxon>Prorocentraceae</taxon>
        <taxon>Prorocentrum</taxon>
    </lineage>
</organism>